<evidence type="ECO:0000256" key="7">
    <source>
        <dbReference type="PIRSR" id="PIRSR000524-50"/>
    </source>
</evidence>
<proteinExistence type="inferred from homology"/>
<keyword evidence="5 7" id="KW-0663">Pyridoxal phosphate</keyword>
<dbReference type="InterPro" id="IPR015421">
    <property type="entry name" value="PyrdxlP-dep_Trfase_major"/>
</dbReference>
<comment type="cofactor">
    <cofactor evidence="1 7 9">
        <name>pyridoxal 5'-phosphate</name>
        <dbReference type="ChEBI" id="CHEBI:597326"/>
    </cofactor>
</comment>
<dbReference type="InterPro" id="IPR015424">
    <property type="entry name" value="PyrdxlP-dep_Trfase"/>
</dbReference>
<organism evidence="11">
    <name type="scientific">Bacillus subtilis subsp. subtilis</name>
    <dbReference type="NCBI Taxonomy" id="135461"/>
    <lineage>
        <taxon>Bacteria</taxon>
        <taxon>Bacillati</taxon>
        <taxon>Bacillota</taxon>
        <taxon>Bacilli</taxon>
        <taxon>Bacillales</taxon>
        <taxon>Bacillaceae</taxon>
        <taxon>Bacillus</taxon>
    </lineage>
</organism>
<reference evidence="11" key="1">
    <citation type="submission" date="2010-08" db="EMBL/GenBank/DDBJ databases">
        <title>Amino acids from purines through ureidoglycine-glyoxylate aminotransferase.</title>
        <authorList>
            <person name="Costa R."/>
            <person name="Ramazzina I."/>
            <person name="Percudani R."/>
        </authorList>
    </citation>
    <scope>NUCLEOTIDE SEQUENCE</scope>
    <source>
        <strain evidence="11">10</strain>
    </source>
</reference>
<evidence type="ECO:0000256" key="4">
    <source>
        <dbReference type="ARBA" id="ARBA00022679"/>
    </source>
</evidence>
<dbReference type="InterPro" id="IPR020578">
    <property type="entry name" value="Aminotrans_V_PyrdxlP_BS"/>
</dbReference>
<dbReference type="GO" id="GO:0008453">
    <property type="term" value="F:alanine-glyoxylate transaminase activity"/>
    <property type="evidence" value="ECO:0007669"/>
    <property type="project" value="TreeGrafter"/>
</dbReference>
<evidence type="ECO:0000259" key="10">
    <source>
        <dbReference type="Pfam" id="PF00266"/>
    </source>
</evidence>
<dbReference type="SUPFAM" id="SSF53383">
    <property type="entry name" value="PLP-dependent transferases"/>
    <property type="match status" value="1"/>
</dbReference>
<dbReference type="FunFam" id="3.90.1150.10:FF:000039">
    <property type="entry name" value="Serine--pyruvate aminotransferase"/>
    <property type="match status" value="1"/>
</dbReference>
<evidence type="ECO:0000256" key="1">
    <source>
        <dbReference type="ARBA" id="ARBA00001933"/>
    </source>
</evidence>
<dbReference type="Gene3D" id="3.90.1150.10">
    <property type="entry name" value="Aspartate Aminotransferase, domain 1"/>
    <property type="match status" value="1"/>
</dbReference>
<comment type="similarity">
    <text evidence="2 8">Belongs to the class-V pyridoxal-phosphate-dependent aminotransferase family.</text>
</comment>
<dbReference type="Pfam" id="PF00266">
    <property type="entry name" value="Aminotran_5"/>
    <property type="match status" value="1"/>
</dbReference>
<gene>
    <name evidence="11" type="primary">pucG</name>
</gene>
<accession>D8V0F7</accession>
<dbReference type="Gene3D" id="3.40.640.10">
    <property type="entry name" value="Type I PLP-dependent aspartate aminotransferase-like (Major domain)"/>
    <property type="match status" value="1"/>
</dbReference>
<evidence type="ECO:0000256" key="2">
    <source>
        <dbReference type="ARBA" id="ARBA00009236"/>
    </source>
</evidence>
<dbReference type="GO" id="GO:0019265">
    <property type="term" value="P:glycine biosynthetic process, by transamination of glyoxylate"/>
    <property type="evidence" value="ECO:0007669"/>
    <property type="project" value="TreeGrafter"/>
</dbReference>
<feature type="binding site" evidence="6">
    <location>
        <position position="365"/>
    </location>
    <ligand>
        <name>substrate</name>
    </ligand>
</feature>
<keyword evidence="4 11" id="KW-0808">Transferase</keyword>
<dbReference type="GO" id="GO:0004760">
    <property type="term" value="F:L-serine-pyruvate transaminase activity"/>
    <property type="evidence" value="ECO:0007669"/>
    <property type="project" value="TreeGrafter"/>
</dbReference>
<keyword evidence="3 11" id="KW-0032">Aminotransferase</keyword>
<evidence type="ECO:0000313" key="11">
    <source>
        <dbReference type="EMBL" id="ADH04166.2"/>
    </source>
</evidence>
<dbReference type="PATRIC" id="fig|135461.9.peg.3500"/>
<dbReference type="InterPro" id="IPR000192">
    <property type="entry name" value="Aminotrans_V_dom"/>
</dbReference>
<dbReference type="EMBL" id="GQ303361">
    <property type="protein sequence ID" value="ADH04166.2"/>
    <property type="molecule type" value="Genomic_DNA"/>
</dbReference>
<dbReference type="PANTHER" id="PTHR21152:SF40">
    <property type="entry name" value="ALANINE--GLYOXYLATE AMINOTRANSFERASE"/>
    <property type="match status" value="1"/>
</dbReference>
<evidence type="ECO:0000256" key="5">
    <source>
        <dbReference type="ARBA" id="ARBA00022898"/>
    </source>
</evidence>
<dbReference type="InterPro" id="IPR024169">
    <property type="entry name" value="SP_NH2Trfase/AEP_transaminase"/>
</dbReference>
<evidence type="ECO:0000256" key="3">
    <source>
        <dbReference type="ARBA" id="ARBA00022576"/>
    </source>
</evidence>
<dbReference type="BRENDA" id="2.6.1.112">
    <property type="organism ID" value="9933"/>
</dbReference>
<dbReference type="AlphaFoldDB" id="D8V0F7"/>
<evidence type="ECO:0000256" key="8">
    <source>
        <dbReference type="RuleBase" id="RU004075"/>
    </source>
</evidence>
<sequence>MAVSGRRELCTPLRTIMTPGPVEVDPRVLRVMSTPVVGQFDPAFTGIMNETMEMLRELFQTKNRWAYPIDGTSRAGIEAVLASVIEPEDDVLIPIYGRFGYLLTEIAERYGANVHMLECEWGTVFDPEDIIREIKKVKPKIVAMVHGETSTGRIHPLKAIGEACRTEDALFIVDAVATIGGCEVKVDEWKIDAAIGGTQKCLSVPSGMAPITYNERVADVIAARKKVERGIATQADRAALSGNRPITSNYFDLSQLEDYWSERRLNHHTEATTMLYALREGVRLVLEEGLETRFERHRHHEAALAAGIKAMGLRLFGDDSCKMPVVTCVEIPGGIDGESVRDMLLAQFGIEIASSFGPLAGKIWRIGTMGYSCRKENVLFVLAGLEAVLLRHNAGIEAGKALQAALDVYENAGRQAAV</sequence>
<evidence type="ECO:0000256" key="9">
    <source>
        <dbReference type="RuleBase" id="RU004504"/>
    </source>
</evidence>
<feature type="modified residue" description="N6-(pyridoxal phosphate)lysine" evidence="7">
    <location>
        <position position="200"/>
    </location>
</feature>
<dbReference type="FunFam" id="3.40.640.10:FF:000027">
    <property type="entry name" value="Serine--pyruvate aminotransferase, mitochondrial"/>
    <property type="match status" value="1"/>
</dbReference>
<dbReference type="PROSITE" id="PS00595">
    <property type="entry name" value="AA_TRANSFER_CLASS_5"/>
    <property type="match status" value="1"/>
</dbReference>
<dbReference type="PANTHER" id="PTHR21152">
    <property type="entry name" value="AMINOTRANSFERASE CLASS V"/>
    <property type="match status" value="1"/>
</dbReference>
<feature type="domain" description="Aminotransferase class V" evidence="10">
    <location>
        <begin position="41"/>
        <end position="354"/>
    </location>
</feature>
<evidence type="ECO:0000256" key="6">
    <source>
        <dbReference type="PIRSR" id="PIRSR000524-1"/>
    </source>
</evidence>
<name>D8V0F7_BACIU</name>
<protein>
    <submittedName>
        <fullName evidence="11">Ureidoglycine-glyoxylate aminotransferase</fullName>
    </submittedName>
</protein>
<dbReference type="InterPro" id="IPR015422">
    <property type="entry name" value="PyrdxlP-dep_Trfase_small"/>
</dbReference>
<dbReference type="PIRSF" id="PIRSF000524">
    <property type="entry name" value="SPT"/>
    <property type="match status" value="1"/>
</dbReference>